<dbReference type="Gene3D" id="3.40.50.620">
    <property type="entry name" value="HUPs"/>
    <property type="match status" value="1"/>
</dbReference>
<dbReference type="InterPro" id="IPR014729">
    <property type="entry name" value="Rossmann-like_a/b/a_fold"/>
</dbReference>
<dbReference type="Proteomes" id="UP001597419">
    <property type="component" value="Unassembled WGS sequence"/>
</dbReference>
<dbReference type="SUPFAM" id="SSF52374">
    <property type="entry name" value="Nucleotidylyl transferase"/>
    <property type="match status" value="1"/>
</dbReference>
<dbReference type="RefSeq" id="WP_345404109.1">
    <property type="nucleotide sequence ID" value="NZ_BAABHG010000016.1"/>
</dbReference>
<gene>
    <name evidence="2" type="ORF">ACFSYJ_22360</name>
</gene>
<organism evidence="2 3">
    <name type="scientific">Amycolatopsis samaneae</name>
    <dbReference type="NCBI Taxonomy" id="664691"/>
    <lineage>
        <taxon>Bacteria</taxon>
        <taxon>Bacillati</taxon>
        <taxon>Actinomycetota</taxon>
        <taxon>Actinomycetes</taxon>
        <taxon>Pseudonocardiales</taxon>
        <taxon>Pseudonocardiaceae</taxon>
        <taxon>Amycolatopsis</taxon>
    </lineage>
</organism>
<comment type="caution">
    <text evidence="2">The sequence shown here is derived from an EMBL/GenBank/DDBJ whole genome shotgun (WGS) entry which is preliminary data.</text>
</comment>
<sequence length="150" mass="16348">MTSRPAKASIVSGYFNPLHQGHLDLFEAAQARSGYLIVIVNNDHQQVLKKGRVIQTAEVRARIVRALRIVDAAYIAVEQGPGIDESFDLIRADYPDTELEFCNGGDRRSVDELPADEIAAGARNNISMVYGIGGTDKADSSTRILSDMEA</sequence>
<keyword evidence="3" id="KW-1185">Reference proteome</keyword>
<evidence type="ECO:0000313" key="2">
    <source>
        <dbReference type="EMBL" id="MFD2461364.1"/>
    </source>
</evidence>
<accession>A0ABW5GKN2</accession>
<evidence type="ECO:0000313" key="3">
    <source>
        <dbReference type="Proteomes" id="UP001597419"/>
    </source>
</evidence>
<keyword evidence="2" id="KW-0808">Transferase</keyword>
<name>A0ABW5GKN2_9PSEU</name>
<dbReference type="InterPro" id="IPR004821">
    <property type="entry name" value="Cyt_trans-like"/>
</dbReference>
<feature type="domain" description="Cytidyltransferase-like" evidence="1">
    <location>
        <begin position="11"/>
        <end position="80"/>
    </location>
</feature>
<dbReference type="NCBIfam" id="TIGR00125">
    <property type="entry name" value="cyt_tran_rel"/>
    <property type="match status" value="1"/>
</dbReference>
<reference evidence="3" key="1">
    <citation type="journal article" date="2019" name="Int. J. Syst. Evol. Microbiol.">
        <title>The Global Catalogue of Microorganisms (GCM) 10K type strain sequencing project: providing services to taxonomists for standard genome sequencing and annotation.</title>
        <authorList>
            <consortium name="The Broad Institute Genomics Platform"/>
            <consortium name="The Broad Institute Genome Sequencing Center for Infectious Disease"/>
            <person name="Wu L."/>
            <person name="Ma J."/>
        </authorList>
    </citation>
    <scope>NUCLEOTIDE SEQUENCE [LARGE SCALE GENOMIC DNA]</scope>
    <source>
        <strain evidence="3">CGMCC 4.7643</strain>
    </source>
</reference>
<dbReference type="EMBL" id="JBHUKU010000013">
    <property type="protein sequence ID" value="MFD2461364.1"/>
    <property type="molecule type" value="Genomic_DNA"/>
</dbReference>
<dbReference type="Pfam" id="PF01467">
    <property type="entry name" value="CTP_transf_like"/>
    <property type="match status" value="1"/>
</dbReference>
<dbReference type="GO" id="GO:0016779">
    <property type="term" value="F:nucleotidyltransferase activity"/>
    <property type="evidence" value="ECO:0007669"/>
    <property type="project" value="UniProtKB-KW"/>
</dbReference>
<keyword evidence="2" id="KW-0548">Nucleotidyltransferase</keyword>
<protein>
    <submittedName>
        <fullName evidence="2">Adenylyltransferase/cytidyltransferase family protein</fullName>
    </submittedName>
</protein>
<proteinExistence type="predicted"/>
<evidence type="ECO:0000259" key="1">
    <source>
        <dbReference type="Pfam" id="PF01467"/>
    </source>
</evidence>